<reference evidence="2" key="1">
    <citation type="submission" date="2020-01" db="EMBL/GenBank/DDBJ databases">
        <authorList>
            <person name="Chen W.-M."/>
        </authorList>
    </citation>
    <scope>NUCLEOTIDE SEQUENCE</scope>
    <source>
        <strain evidence="2">CYK-10</strain>
    </source>
</reference>
<dbReference type="InterPro" id="IPR017737">
    <property type="entry name" value="TssE1-like"/>
</dbReference>
<comment type="caution">
    <text evidence="2">The sequence shown here is derived from an EMBL/GenBank/DDBJ whole genome shotgun (WGS) entry which is preliminary data.</text>
</comment>
<proteinExistence type="predicted"/>
<dbReference type="PANTHER" id="PTHR38595">
    <property type="entry name" value="CYTOPLASMIC PROTEIN-RELATED"/>
    <property type="match status" value="1"/>
</dbReference>
<keyword evidence="3" id="KW-1185">Reference proteome</keyword>
<protein>
    <submittedName>
        <fullName evidence="2">Type VI secretion system baseplate subunit TssE</fullName>
    </submittedName>
</protein>
<dbReference type="AlphaFoldDB" id="A0AAE5BVE9"/>
<evidence type="ECO:0000313" key="2">
    <source>
        <dbReference type="EMBL" id="NBZ88821.1"/>
    </source>
</evidence>
<sequence length="164" mass="18696">MADRMMAERLQPSLLDRLTDDDPTNASEPREARVIDIRRLREIVQRDLSWLLNTNNSETWIDPDRYPLASRSVLNYGVREVAGDFAAKDRANLIRKSIAAAIEAFEPRIRRGSAQVEIRSENVARQTVISFDIRADMWAEPIPIELYLRSSVDVTTGQVSLEKA</sequence>
<organism evidence="2 3">
    <name type="scientific">Stagnihabitans tardus</name>
    <dbReference type="NCBI Taxonomy" id="2699202"/>
    <lineage>
        <taxon>Bacteria</taxon>
        <taxon>Pseudomonadati</taxon>
        <taxon>Pseudomonadota</taxon>
        <taxon>Alphaproteobacteria</taxon>
        <taxon>Rhodobacterales</taxon>
        <taxon>Paracoccaceae</taxon>
        <taxon>Stagnihabitans</taxon>
    </lineage>
</organism>
<dbReference type="NCBIfam" id="TIGR03357">
    <property type="entry name" value="VI_zyme"/>
    <property type="match status" value="1"/>
</dbReference>
<dbReference type="PANTHER" id="PTHR38595:SF1">
    <property type="entry name" value="TYPE VI SECRETION SYSTEM COMPONENT TSSE1"/>
    <property type="match status" value="1"/>
</dbReference>
<dbReference type="RefSeq" id="WP_168775628.1">
    <property type="nucleotide sequence ID" value="NZ_JAABNR010000013.1"/>
</dbReference>
<dbReference type="EMBL" id="JAABNR010000013">
    <property type="protein sequence ID" value="NBZ88821.1"/>
    <property type="molecule type" value="Genomic_DNA"/>
</dbReference>
<dbReference type="InterPro" id="IPR053176">
    <property type="entry name" value="T6SS_TssE1-like"/>
</dbReference>
<dbReference type="Pfam" id="PF04965">
    <property type="entry name" value="GPW_gp25"/>
    <property type="match status" value="1"/>
</dbReference>
<gene>
    <name evidence="2" type="primary">tssE</name>
    <name evidence="2" type="ORF">GV832_14605</name>
</gene>
<dbReference type="SUPFAM" id="SSF160719">
    <property type="entry name" value="gpW/gp25-like"/>
    <property type="match status" value="1"/>
</dbReference>
<accession>A0AAE5BVE9</accession>
<name>A0AAE5BVE9_9RHOB</name>
<dbReference type="Proteomes" id="UP001193501">
    <property type="component" value="Unassembled WGS sequence"/>
</dbReference>
<evidence type="ECO:0000259" key="1">
    <source>
        <dbReference type="Pfam" id="PF04965"/>
    </source>
</evidence>
<dbReference type="InterPro" id="IPR007048">
    <property type="entry name" value="IraD/Gp25-like"/>
</dbReference>
<evidence type="ECO:0000313" key="3">
    <source>
        <dbReference type="Proteomes" id="UP001193501"/>
    </source>
</evidence>
<feature type="domain" description="IraD/Gp25-like" evidence="1">
    <location>
        <begin position="39"/>
        <end position="141"/>
    </location>
</feature>